<dbReference type="OrthoDB" id="313294at2759"/>
<feature type="domain" description="Kinesin motor" evidence="12">
    <location>
        <begin position="6"/>
        <end position="327"/>
    </location>
</feature>
<dbReference type="InterPro" id="IPR027417">
    <property type="entry name" value="P-loop_NTPase"/>
</dbReference>
<evidence type="ECO:0000256" key="9">
    <source>
        <dbReference type="ARBA" id="ARBA00034704"/>
    </source>
</evidence>
<dbReference type="FunFam" id="3.40.850.10:FF:000019">
    <property type="entry name" value="Kinesin-like protein KIN-5D"/>
    <property type="match status" value="1"/>
</dbReference>
<dbReference type="Pfam" id="PF00225">
    <property type="entry name" value="Kinesin"/>
    <property type="match status" value="1"/>
</dbReference>
<comment type="similarity">
    <text evidence="9">Belongs to the TRAFAC class myosin-kinesin ATPase superfamily. Kinesin family. KIN-5/BimC subfamily.</text>
</comment>
<evidence type="ECO:0000256" key="2">
    <source>
        <dbReference type="ARBA" id="ARBA00022490"/>
    </source>
</evidence>
<keyword evidence="5 10" id="KW-0067">ATP-binding</keyword>
<feature type="coiled-coil region" evidence="11">
    <location>
        <begin position="464"/>
        <end position="575"/>
    </location>
</feature>
<dbReference type="Proteomes" id="UP000187209">
    <property type="component" value="Unassembled WGS sequence"/>
</dbReference>
<comment type="caution">
    <text evidence="13">The sequence shown here is derived from an EMBL/GenBank/DDBJ whole genome shotgun (WGS) entry which is preliminary data.</text>
</comment>
<gene>
    <name evidence="13" type="ORF">SteCoe_20356</name>
</gene>
<dbReference type="SUPFAM" id="SSF52540">
    <property type="entry name" value="P-loop containing nucleoside triphosphate hydrolases"/>
    <property type="match status" value="1"/>
</dbReference>
<dbReference type="EMBL" id="MPUH01000463">
    <property type="protein sequence ID" value="OMJ79588.1"/>
    <property type="molecule type" value="Genomic_DNA"/>
</dbReference>
<reference evidence="13 14" key="1">
    <citation type="submission" date="2016-11" db="EMBL/GenBank/DDBJ databases">
        <title>The macronuclear genome of Stentor coeruleus: a giant cell with tiny introns.</title>
        <authorList>
            <person name="Slabodnick M."/>
            <person name="Ruby J.G."/>
            <person name="Reiff S.B."/>
            <person name="Swart E.C."/>
            <person name="Gosai S."/>
            <person name="Prabakaran S."/>
            <person name="Witkowska E."/>
            <person name="Larue G.E."/>
            <person name="Fisher S."/>
            <person name="Freeman R.M."/>
            <person name="Gunawardena J."/>
            <person name="Chu W."/>
            <person name="Stover N.A."/>
            <person name="Gregory B.D."/>
            <person name="Nowacki M."/>
            <person name="Derisi J."/>
            <person name="Roy S.W."/>
            <person name="Marshall W.F."/>
            <person name="Sood P."/>
        </authorList>
    </citation>
    <scope>NUCLEOTIDE SEQUENCE [LARGE SCALE GENOMIC DNA]</scope>
    <source>
        <strain evidence="13">WM001</strain>
    </source>
</reference>
<evidence type="ECO:0000313" key="14">
    <source>
        <dbReference type="Proteomes" id="UP000187209"/>
    </source>
</evidence>
<dbReference type="PANTHER" id="PTHR47968">
    <property type="entry name" value="CENTROMERE PROTEIN E"/>
    <property type="match status" value="1"/>
</dbReference>
<dbReference type="InterPro" id="IPR027640">
    <property type="entry name" value="Kinesin-like_fam"/>
</dbReference>
<evidence type="ECO:0000256" key="4">
    <source>
        <dbReference type="ARBA" id="ARBA00022741"/>
    </source>
</evidence>
<dbReference type="InterPro" id="IPR036961">
    <property type="entry name" value="Kinesin_motor_dom_sf"/>
</dbReference>
<sequence>MSNNSSVKVTCRVRPLMDFEATDISNQEIVCLTSDTTIGVGEGDDLETFTFDKVFGTQSTQEELYNFVGKATIEDVMSGYNGTIFAYGQTGSGKTHTMLGSLYDQDAQGIIPRAANQIFEEIEKDENEIEFTLKCSLLEIYKETLRDLLDVESSNLQIKECPRRGIYVKGLTEICITSEKELIDLLCLGQQLRTVACTRLNSTSSRSHFIFFLEVIQKLPNDSEKKGILNLVDLAGSEKVNNSGVTGNCLEEAKKINLSLSALGKVINALIHNHDHIPYRDSKLTRILQESLGGNFKTTLLVTCSPAARSQSETIDSLRFAVRAKAIKNKATINMKNPPENYIKMIEMLKSELAAAKNEIKSLKLQKTPSIINSVDKFLLKIPLSTTPLQNSIVAKNIDRSVKKSMTPVKPIAIPKNRRACSTGGDLHSLSANRLPLAVDSDISCLITQEKSTDESMLIHNHLCKDHETEIERLKEQVNSLKSDKEFLHSKIEELETKLLTSKNKQLGLEQRAHEYYHYYSSSINVIHKDATELSILRSKNEHLQKQLQKMISALEAVELKHKRELEEFKNFKENTIIEFKEDPETGNYRSDIPVITMQPDETKTLSFSSFMISCDPTSIISPYSENLKKALEDPNFFNKEYTIYILKQQILQAAVVNSELTSSLSNMHWKISLLKHKYNMKRELCSYQQEHIKKLEEIIDHLHESYSKIVNLTEKIEFKNISNAPKPKLRTLKSFSHKQSFTSRSMNKKTTDTTKNITSNFIYKLDDTNLGIRIKELESNLDLQSLFNTQLKRNNDIYKSQAQKYVIMLDEIEKKSYYSEKAERERWKKIFLEFRENAEGELARKQEEIIRMNDVLGGWVNSFMALQEANECQKVKDEELLELMMLIKRTAETLESLNVNTFKFSFCTPIVPSKPCSPFLMSFKGDLPVE</sequence>
<evidence type="ECO:0000313" key="13">
    <source>
        <dbReference type="EMBL" id="OMJ79588.1"/>
    </source>
</evidence>
<dbReference type="PANTHER" id="PTHR47968:SF36">
    <property type="entry name" value="KINESIN HEAVY CHAIN ISOFORM X1"/>
    <property type="match status" value="1"/>
</dbReference>
<dbReference type="GO" id="GO:0003777">
    <property type="term" value="F:microtubule motor activity"/>
    <property type="evidence" value="ECO:0007669"/>
    <property type="project" value="InterPro"/>
</dbReference>
<proteinExistence type="inferred from homology"/>
<dbReference type="SMART" id="SM00129">
    <property type="entry name" value="KISc"/>
    <property type="match status" value="1"/>
</dbReference>
<evidence type="ECO:0000256" key="5">
    <source>
        <dbReference type="ARBA" id="ARBA00022840"/>
    </source>
</evidence>
<dbReference type="GO" id="GO:0008017">
    <property type="term" value="F:microtubule binding"/>
    <property type="evidence" value="ECO:0007669"/>
    <property type="project" value="InterPro"/>
</dbReference>
<keyword evidence="6 11" id="KW-0175">Coiled coil</keyword>
<keyword evidence="14" id="KW-1185">Reference proteome</keyword>
<dbReference type="PROSITE" id="PS50067">
    <property type="entry name" value="KINESIN_MOTOR_2"/>
    <property type="match status" value="1"/>
</dbReference>
<evidence type="ECO:0000256" key="8">
    <source>
        <dbReference type="ARBA" id="ARBA00023212"/>
    </source>
</evidence>
<dbReference type="GO" id="GO:0007010">
    <property type="term" value="P:cytoskeleton organization"/>
    <property type="evidence" value="ECO:0007669"/>
    <property type="project" value="UniProtKB-ARBA"/>
</dbReference>
<dbReference type="InterPro" id="IPR001752">
    <property type="entry name" value="Kinesin_motor_dom"/>
</dbReference>
<keyword evidence="8" id="KW-0206">Cytoskeleton</keyword>
<evidence type="ECO:0000256" key="11">
    <source>
        <dbReference type="SAM" id="Coils"/>
    </source>
</evidence>
<keyword evidence="7 10" id="KW-0505">Motor protein</keyword>
<evidence type="ECO:0000259" key="12">
    <source>
        <dbReference type="PROSITE" id="PS50067"/>
    </source>
</evidence>
<dbReference type="Gene3D" id="3.40.850.10">
    <property type="entry name" value="Kinesin motor domain"/>
    <property type="match status" value="1"/>
</dbReference>
<dbReference type="PRINTS" id="PR00380">
    <property type="entry name" value="KINESINHEAVY"/>
</dbReference>
<dbReference type="GO" id="GO:0005874">
    <property type="term" value="C:microtubule"/>
    <property type="evidence" value="ECO:0007669"/>
    <property type="project" value="UniProtKB-KW"/>
</dbReference>
<dbReference type="GO" id="GO:0005524">
    <property type="term" value="F:ATP binding"/>
    <property type="evidence" value="ECO:0007669"/>
    <property type="project" value="UniProtKB-UniRule"/>
</dbReference>
<feature type="binding site" evidence="10">
    <location>
        <begin position="88"/>
        <end position="95"/>
    </location>
    <ligand>
        <name>ATP</name>
        <dbReference type="ChEBI" id="CHEBI:30616"/>
    </ligand>
</feature>
<dbReference type="GO" id="GO:0007018">
    <property type="term" value="P:microtubule-based movement"/>
    <property type="evidence" value="ECO:0007669"/>
    <property type="project" value="InterPro"/>
</dbReference>
<keyword evidence="4 10" id="KW-0547">Nucleotide-binding</keyword>
<keyword evidence="3" id="KW-0493">Microtubule</keyword>
<keyword evidence="2" id="KW-0963">Cytoplasm</keyword>
<evidence type="ECO:0000256" key="1">
    <source>
        <dbReference type="ARBA" id="ARBA00004245"/>
    </source>
</evidence>
<evidence type="ECO:0000256" key="10">
    <source>
        <dbReference type="PROSITE-ProRule" id="PRU00283"/>
    </source>
</evidence>
<organism evidence="13 14">
    <name type="scientific">Stentor coeruleus</name>
    <dbReference type="NCBI Taxonomy" id="5963"/>
    <lineage>
        <taxon>Eukaryota</taxon>
        <taxon>Sar</taxon>
        <taxon>Alveolata</taxon>
        <taxon>Ciliophora</taxon>
        <taxon>Postciliodesmatophora</taxon>
        <taxon>Heterotrichea</taxon>
        <taxon>Heterotrichida</taxon>
        <taxon>Stentoridae</taxon>
        <taxon>Stentor</taxon>
    </lineage>
</organism>
<evidence type="ECO:0000256" key="6">
    <source>
        <dbReference type="ARBA" id="ARBA00023054"/>
    </source>
</evidence>
<protein>
    <recommendedName>
        <fullName evidence="12">Kinesin motor domain-containing protein</fullName>
    </recommendedName>
</protein>
<comment type="subcellular location">
    <subcellularLocation>
        <location evidence="1">Cytoplasm</location>
        <location evidence="1">Cytoskeleton</location>
    </subcellularLocation>
</comment>
<name>A0A1R2BS07_9CILI</name>
<dbReference type="AlphaFoldDB" id="A0A1R2BS07"/>
<accession>A0A1R2BS07</accession>
<evidence type="ECO:0000256" key="7">
    <source>
        <dbReference type="ARBA" id="ARBA00023175"/>
    </source>
</evidence>
<evidence type="ECO:0000256" key="3">
    <source>
        <dbReference type="ARBA" id="ARBA00022701"/>
    </source>
</evidence>